<proteinExistence type="predicted"/>
<evidence type="ECO:0000313" key="2">
    <source>
        <dbReference type="Proteomes" id="UP000515291"/>
    </source>
</evidence>
<accession>A0A7G6TVJ0</accession>
<dbReference type="EMBL" id="CP050292">
    <property type="protein sequence ID" value="QND70772.1"/>
    <property type="molecule type" value="Genomic_DNA"/>
</dbReference>
<dbReference type="RefSeq" id="WP_139285848.1">
    <property type="nucleotide sequence ID" value="NZ_CP050292.1"/>
</dbReference>
<name>A0A7G6TVJ0_9BRAD</name>
<protein>
    <submittedName>
        <fullName evidence="1">Uncharacterized protein</fullName>
    </submittedName>
</protein>
<sequence>MQLPHKMIRDRAYFIAGRPAASRKSHDPNIESAIRDAEYYLDSLPDNFYRPLISGATAASQEQILVLTWLVQMHDEMKAVEVAFLGNGMCRVMWPSASLTREVERLSVKDLLSLHLEEMVSQYRTARDPDEWLVQ</sequence>
<gene>
    <name evidence="1" type="ORF">HB776_05635</name>
</gene>
<dbReference type="Proteomes" id="UP000515291">
    <property type="component" value="Chromosome"/>
</dbReference>
<dbReference type="KEGG" id="trb:HB776_05635"/>
<organism evidence="1 2">
    <name type="scientific">Tardiphaga robiniae</name>
    <dbReference type="NCBI Taxonomy" id="943830"/>
    <lineage>
        <taxon>Bacteria</taxon>
        <taxon>Pseudomonadati</taxon>
        <taxon>Pseudomonadota</taxon>
        <taxon>Alphaproteobacteria</taxon>
        <taxon>Hyphomicrobiales</taxon>
        <taxon>Nitrobacteraceae</taxon>
        <taxon>Tardiphaga</taxon>
    </lineage>
</organism>
<reference evidence="2" key="1">
    <citation type="journal article" date="2020" name="Mol. Plant Microbe">
        <title>Rhizobial microsymbionts of the narrowly endemic Oxytropis species growing in Kamchatka are characterized by significant genetic diversity and possess a set of genes that are associated with T3SS and T6SS secretion systems and can affect the development of symbiosis.</title>
        <authorList>
            <person name="Safronova V."/>
            <person name="Guro P."/>
            <person name="Sazanova A."/>
            <person name="Kuznetsova I."/>
            <person name="Belimov A."/>
            <person name="Yakubov V."/>
            <person name="Chirak E."/>
            <person name="Afonin A."/>
            <person name="Gogolev Y."/>
            <person name="Andronov E."/>
            <person name="Tikhonovich I."/>
        </authorList>
    </citation>
    <scope>NUCLEOTIDE SEQUENCE [LARGE SCALE GENOMIC DNA]</scope>
    <source>
        <strain evidence="2">581</strain>
    </source>
</reference>
<evidence type="ECO:0000313" key="1">
    <source>
        <dbReference type="EMBL" id="QND70772.1"/>
    </source>
</evidence>
<dbReference type="AlphaFoldDB" id="A0A7G6TVJ0"/>